<feature type="region of interest" description="Disordered" evidence="1">
    <location>
        <begin position="61"/>
        <end position="120"/>
    </location>
</feature>
<reference evidence="3" key="1">
    <citation type="submission" date="2013-12" db="EMBL/GenBank/DDBJ databases">
        <title>The Genome Sequence of Aphanomyces invadans NJM9701.</title>
        <authorList>
            <consortium name="The Broad Institute Genomics Platform"/>
            <person name="Russ C."/>
            <person name="Tyler B."/>
            <person name="van West P."/>
            <person name="Dieguez-Uribeondo J."/>
            <person name="Young S.K."/>
            <person name="Zeng Q."/>
            <person name="Gargeya S."/>
            <person name="Fitzgerald M."/>
            <person name="Abouelleil A."/>
            <person name="Alvarado L."/>
            <person name="Chapman S.B."/>
            <person name="Gainer-Dewar J."/>
            <person name="Goldberg J."/>
            <person name="Griggs A."/>
            <person name="Gujja S."/>
            <person name="Hansen M."/>
            <person name="Howarth C."/>
            <person name="Imamovic A."/>
            <person name="Ireland A."/>
            <person name="Larimer J."/>
            <person name="McCowan C."/>
            <person name="Murphy C."/>
            <person name="Pearson M."/>
            <person name="Poon T.W."/>
            <person name="Priest M."/>
            <person name="Roberts A."/>
            <person name="Saif S."/>
            <person name="Shea T."/>
            <person name="Sykes S."/>
            <person name="Wortman J."/>
            <person name="Nusbaum C."/>
            <person name="Birren B."/>
        </authorList>
    </citation>
    <scope>NUCLEOTIDE SEQUENCE [LARGE SCALE GENOMIC DNA]</scope>
    <source>
        <strain evidence="3">NJM9701</strain>
    </source>
</reference>
<dbReference type="PANTHER" id="PTHR45824:SF29">
    <property type="entry name" value="GH16843P"/>
    <property type="match status" value="1"/>
</dbReference>
<dbReference type="GeneID" id="20088047"/>
<dbReference type="Pfam" id="PF00650">
    <property type="entry name" value="CRAL_TRIO"/>
    <property type="match status" value="1"/>
</dbReference>
<proteinExistence type="predicted"/>
<feature type="compositionally biased region" description="Basic residues" evidence="1">
    <location>
        <begin position="68"/>
        <end position="85"/>
    </location>
</feature>
<name>A0A024TN17_9STRA</name>
<evidence type="ECO:0000259" key="2">
    <source>
        <dbReference type="PROSITE" id="PS50191"/>
    </source>
</evidence>
<dbReference type="Gene3D" id="3.40.525.10">
    <property type="entry name" value="CRAL-TRIO lipid binding domain"/>
    <property type="match status" value="1"/>
</dbReference>
<dbReference type="GO" id="GO:0008526">
    <property type="term" value="F:phosphatidylinositol transfer activity"/>
    <property type="evidence" value="ECO:0007669"/>
    <property type="project" value="TreeGrafter"/>
</dbReference>
<dbReference type="AlphaFoldDB" id="A0A024TN17"/>
<evidence type="ECO:0000313" key="3">
    <source>
        <dbReference type="EMBL" id="ETV95555.1"/>
    </source>
</evidence>
<dbReference type="RefSeq" id="XP_008875748.1">
    <property type="nucleotide sequence ID" value="XM_008877526.1"/>
</dbReference>
<dbReference type="InterPro" id="IPR052578">
    <property type="entry name" value="PI_Transfer_CRAL-TRIO"/>
</dbReference>
<dbReference type="VEuPathDB" id="FungiDB:H310_10997"/>
<evidence type="ECO:0000256" key="1">
    <source>
        <dbReference type="SAM" id="MobiDB-lite"/>
    </source>
</evidence>
<feature type="compositionally biased region" description="Polar residues" evidence="1">
    <location>
        <begin position="95"/>
        <end position="107"/>
    </location>
</feature>
<organism evidence="3">
    <name type="scientific">Aphanomyces invadans</name>
    <dbReference type="NCBI Taxonomy" id="157072"/>
    <lineage>
        <taxon>Eukaryota</taxon>
        <taxon>Sar</taxon>
        <taxon>Stramenopiles</taxon>
        <taxon>Oomycota</taxon>
        <taxon>Saprolegniomycetes</taxon>
        <taxon>Saprolegniales</taxon>
        <taxon>Verrucalvaceae</taxon>
        <taxon>Aphanomyces</taxon>
    </lineage>
</organism>
<dbReference type="SMART" id="SM00516">
    <property type="entry name" value="SEC14"/>
    <property type="match status" value="1"/>
</dbReference>
<gene>
    <name evidence="3" type="ORF">H310_10997</name>
</gene>
<dbReference type="InterPro" id="IPR001251">
    <property type="entry name" value="CRAL-TRIO_dom"/>
</dbReference>
<feature type="domain" description="CRAL-TRIO" evidence="2">
    <location>
        <begin position="231"/>
        <end position="392"/>
    </location>
</feature>
<accession>A0A024TN17</accession>
<dbReference type="PROSITE" id="PS50191">
    <property type="entry name" value="CRAL_TRIO"/>
    <property type="match status" value="1"/>
</dbReference>
<dbReference type="SUPFAM" id="SSF52087">
    <property type="entry name" value="CRAL/TRIO domain"/>
    <property type="match status" value="1"/>
</dbReference>
<sequence>MAATGDVRHQGMLWLACSFLVILFLDSIQEVSLLQKIVLVVWCFLGKVYLHDLNAVAVTPAKSPLQSPRRRTAPKPHNSKHHKYSPKPAVPTPPTISKSFSLGSLNQHTHDDDQHAPALKRSQTASSLTPLHPEPMSILEHLQEPFSPRTDSEANSSPKSDGEFILGEDDASRLETFKTMLNLADSVGLPYTDEYLLSVMDVPGRALQYAADKLNRIIAWRNDYKAHTITPAEVASQFKTCSMYWYGYDFHNRPILWLRPKKKDWTNMNNDLEIRANVFILELAIKQFMPPGVTCFTLILDCKDVGYREVDISLTKNLVQVTTGNYPDRIGCIGVGPLTMLVKALTRIFSPLLPQRLRDKARFMDNPLATLSEIMPADVIPTFMGGTNPHFLNADDEAGRFEYDFMVSEMRRRMGMIVQADDTATAPSVNDPHV</sequence>
<dbReference type="CDD" id="cd00170">
    <property type="entry name" value="SEC14"/>
    <property type="match status" value="1"/>
</dbReference>
<dbReference type="OrthoDB" id="75724at2759"/>
<dbReference type="EMBL" id="KI913980">
    <property type="protein sequence ID" value="ETV95555.1"/>
    <property type="molecule type" value="Genomic_DNA"/>
</dbReference>
<dbReference type="InterPro" id="IPR036865">
    <property type="entry name" value="CRAL-TRIO_dom_sf"/>
</dbReference>
<protein>
    <recommendedName>
        <fullName evidence="2">CRAL-TRIO domain-containing protein</fullName>
    </recommendedName>
</protein>
<dbReference type="eggNOG" id="KOG1470">
    <property type="taxonomic scope" value="Eukaryota"/>
</dbReference>
<dbReference type="PANTHER" id="PTHR45824">
    <property type="entry name" value="GH16843P"/>
    <property type="match status" value="1"/>
</dbReference>